<dbReference type="InterPro" id="IPR027417">
    <property type="entry name" value="P-loop_NTPase"/>
</dbReference>
<dbReference type="InterPro" id="IPR053259">
    <property type="entry name" value="Golvesin-related_Golgi"/>
</dbReference>
<comment type="caution">
    <text evidence="1">The sequence shown here is derived from an EMBL/GenBank/DDBJ whole genome shotgun (WGS) entry which is preliminary data.</text>
</comment>
<dbReference type="Proteomes" id="UP001530293">
    <property type="component" value="Unassembled WGS sequence"/>
</dbReference>
<proteinExistence type="predicted"/>
<name>A0ABD3MHJ8_9STRA</name>
<organism evidence="1 2">
    <name type="scientific">Discostella pseudostelligera</name>
    <dbReference type="NCBI Taxonomy" id="259834"/>
    <lineage>
        <taxon>Eukaryota</taxon>
        <taxon>Sar</taxon>
        <taxon>Stramenopiles</taxon>
        <taxon>Ochrophyta</taxon>
        <taxon>Bacillariophyta</taxon>
        <taxon>Coscinodiscophyceae</taxon>
        <taxon>Thalassiosirophycidae</taxon>
        <taxon>Stephanodiscales</taxon>
        <taxon>Stephanodiscaceae</taxon>
        <taxon>Discostella</taxon>
    </lineage>
</organism>
<dbReference type="EMBL" id="JALLBG020000123">
    <property type="protein sequence ID" value="KAL3763419.1"/>
    <property type="molecule type" value="Genomic_DNA"/>
</dbReference>
<evidence type="ECO:0000313" key="1">
    <source>
        <dbReference type="EMBL" id="KAL3763419.1"/>
    </source>
</evidence>
<keyword evidence="2" id="KW-1185">Reference proteome</keyword>
<evidence type="ECO:0008006" key="3">
    <source>
        <dbReference type="Google" id="ProtNLM"/>
    </source>
</evidence>
<dbReference type="PANTHER" id="PTHR32301:SF6">
    <property type="entry name" value="GOLVESIN-RELATED"/>
    <property type="match status" value="1"/>
</dbReference>
<gene>
    <name evidence="1" type="ORF">ACHAWU_001992</name>
</gene>
<sequence length="331" mass="37227">MLDKESSTKILQTPPATNNSATFLFWHISKSGGTSAKAIYRCLLGSNSVSVLSSRAHVVKAKAMEEEQQQASMSFTGFSSSPSAFLSSFTSSSSSVERITPNVIFSMIPDMVATNIFNPMNKGRLLVLFRHPVDRLVSKFYYLQTATWETGYKPHWQEKSLLSWAGRINRDNEHLVRALAGKHSGDTVTELDLIRAKETTRQYIFVGLTDQMEESVRRFNTIMGIHDADAVVNEDGTRVCMDEFFGKEGEEAVDGDGSGGGRRRMKKLNSNPHPMVSHCLAVHKGDLEWDILAERNMLDIQLYEYIVQLFYEQKDIINTYYVKSNLADTTP</sequence>
<reference evidence="1 2" key="1">
    <citation type="submission" date="2024-10" db="EMBL/GenBank/DDBJ databases">
        <title>Updated reference genomes for cyclostephanoid diatoms.</title>
        <authorList>
            <person name="Roberts W.R."/>
            <person name="Alverson A.J."/>
        </authorList>
    </citation>
    <scope>NUCLEOTIDE SEQUENCE [LARGE SCALE GENOMIC DNA]</scope>
    <source>
        <strain evidence="1 2">AJA232-27</strain>
    </source>
</reference>
<dbReference type="InterPro" id="IPR005331">
    <property type="entry name" value="Sulfotransferase"/>
</dbReference>
<evidence type="ECO:0000313" key="2">
    <source>
        <dbReference type="Proteomes" id="UP001530293"/>
    </source>
</evidence>
<accession>A0ABD3MHJ8</accession>
<protein>
    <recommendedName>
        <fullName evidence="3">Sulfotransferase</fullName>
    </recommendedName>
</protein>
<dbReference type="AlphaFoldDB" id="A0ABD3MHJ8"/>
<dbReference type="Pfam" id="PF03567">
    <property type="entry name" value="Sulfotransfer_2"/>
    <property type="match status" value="1"/>
</dbReference>
<dbReference type="Gene3D" id="3.40.50.300">
    <property type="entry name" value="P-loop containing nucleotide triphosphate hydrolases"/>
    <property type="match status" value="1"/>
</dbReference>
<dbReference type="PANTHER" id="PTHR32301">
    <property type="entry name" value="COUNTIN RECEPTOR CNR3-RELATED"/>
    <property type="match status" value="1"/>
</dbReference>